<dbReference type="Proteomes" id="UP000666915">
    <property type="component" value="Unassembled WGS sequence"/>
</dbReference>
<proteinExistence type="predicted"/>
<dbReference type="InterPro" id="IPR050491">
    <property type="entry name" value="AmpC-like"/>
</dbReference>
<name>A0ABS3QSH8_9ACTN</name>
<dbReference type="InterPro" id="IPR012338">
    <property type="entry name" value="Beta-lactam/transpept-like"/>
</dbReference>
<sequence length="406" mass="44411">MLIKRTLRQTSARWCTASAVLALTVGLNLTGGTATAAQRAPETGGDGSGKALQRVLDEAVRLGAPGALAQSRTPRRVLNLSSGVADIATGRPPRAPMRFRAGSVTKTFVSTVILQLVAERRLRLGDTVAQVLPGVVQGNGYQPDKITVRMLLNHTSGIADYTDNPRIEEIAETDPRHDFTLRELAEAGVEYPPYFPPGTSWRYSDTNYALLGMIIQKVTHRSYVHEVTRRIIQRLHLRSTYFPGANPRIRPPHLHAYVPADDDPTRLEDNTNVNTTFARASGDLISTVGDLNRFDSALMRERLLPGRLLRAMLRPVPGSQPYPGSDMFRYGLGTVIGTTPCGVKVYGNGGTLDGWETWMGSTRDGRHMMSFVFTSDTVNQVQLTAQAVTAEYCSHSSKAGRSPRTP</sequence>
<evidence type="ECO:0000313" key="4">
    <source>
        <dbReference type="Proteomes" id="UP000666915"/>
    </source>
</evidence>
<accession>A0ABS3QSH8</accession>
<evidence type="ECO:0000259" key="2">
    <source>
        <dbReference type="Pfam" id="PF00144"/>
    </source>
</evidence>
<dbReference type="SUPFAM" id="SSF56601">
    <property type="entry name" value="beta-lactamase/transpeptidase-like"/>
    <property type="match status" value="1"/>
</dbReference>
<gene>
    <name evidence="3" type="ORF">J4557_05300</name>
</gene>
<keyword evidence="1" id="KW-0732">Signal</keyword>
<reference evidence="3 4" key="1">
    <citation type="submission" date="2021-03" db="EMBL/GenBank/DDBJ databases">
        <authorList>
            <person name="Kanchanasin P."/>
            <person name="Saeng-In P."/>
            <person name="Phongsopitanun W."/>
            <person name="Yuki M."/>
            <person name="Kudo T."/>
            <person name="Ohkuma M."/>
            <person name="Tanasupawat S."/>
        </authorList>
    </citation>
    <scope>NUCLEOTIDE SEQUENCE [LARGE SCALE GENOMIC DNA]</scope>
    <source>
        <strain evidence="3 4">L46</strain>
    </source>
</reference>
<dbReference type="PANTHER" id="PTHR46825:SF7">
    <property type="entry name" value="D-ALANYL-D-ALANINE CARBOXYPEPTIDASE"/>
    <property type="match status" value="1"/>
</dbReference>
<dbReference type="RefSeq" id="WP_208265216.1">
    <property type="nucleotide sequence ID" value="NZ_BAAAGM010000015.1"/>
</dbReference>
<keyword evidence="4" id="KW-1185">Reference proteome</keyword>
<protein>
    <submittedName>
        <fullName evidence="3">Beta-lactamase family protein</fullName>
    </submittedName>
</protein>
<dbReference type="EMBL" id="JAGEOK010000003">
    <property type="protein sequence ID" value="MBO2436934.1"/>
    <property type="molecule type" value="Genomic_DNA"/>
</dbReference>
<organism evidence="3 4">
    <name type="scientific">Actinomadura nitritigenes</name>
    <dbReference type="NCBI Taxonomy" id="134602"/>
    <lineage>
        <taxon>Bacteria</taxon>
        <taxon>Bacillati</taxon>
        <taxon>Actinomycetota</taxon>
        <taxon>Actinomycetes</taxon>
        <taxon>Streptosporangiales</taxon>
        <taxon>Thermomonosporaceae</taxon>
        <taxon>Actinomadura</taxon>
    </lineage>
</organism>
<comment type="caution">
    <text evidence="3">The sequence shown here is derived from an EMBL/GenBank/DDBJ whole genome shotgun (WGS) entry which is preliminary data.</text>
</comment>
<dbReference type="Pfam" id="PF00144">
    <property type="entry name" value="Beta-lactamase"/>
    <property type="match status" value="1"/>
</dbReference>
<feature type="signal peptide" evidence="1">
    <location>
        <begin position="1"/>
        <end position="36"/>
    </location>
</feature>
<dbReference type="Gene3D" id="3.40.710.10">
    <property type="entry name" value="DD-peptidase/beta-lactamase superfamily"/>
    <property type="match status" value="1"/>
</dbReference>
<feature type="domain" description="Beta-lactamase-related" evidence="2">
    <location>
        <begin position="59"/>
        <end position="380"/>
    </location>
</feature>
<dbReference type="PANTHER" id="PTHR46825">
    <property type="entry name" value="D-ALANYL-D-ALANINE-CARBOXYPEPTIDASE/ENDOPEPTIDASE AMPH"/>
    <property type="match status" value="1"/>
</dbReference>
<feature type="chain" id="PRO_5045327823" evidence="1">
    <location>
        <begin position="37"/>
        <end position="406"/>
    </location>
</feature>
<evidence type="ECO:0000256" key="1">
    <source>
        <dbReference type="SAM" id="SignalP"/>
    </source>
</evidence>
<dbReference type="InterPro" id="IPR001466">
    <property type="entry name" value="Beta-lactam-related"/>
</dbReference>
<evidence type="ECO:0000313" key="3">
    <source>
        <dbReference type="EMBL" id="MBO2436934.1"/>
    </source>
</evidence>